<proteinExistence type="predicted"/>
<evidence type="ECO:0000313" key="2">
    <source>
        <dbReference type="WBParaSite" id="ES5_v2.g11074.t1"/>
    </source>
</evidence>
<dbReference type="Proteomes" id="UP000887579">
    <property type="component" value="Unplaced"/>
</dbReference>
<sequence length="364" mass="41823">MDFSLKILKAIKSEESIVYSPFSILNNLAIIYAGSDGKTADQLSQFLGKSKDDTIQYYYDLIKYIKNINDDNVQLLSSDCLFVSSEPILPSFKEIMVKFDVKLKCLNFKEAPNSAKEINQFISQNTHGRIQNIVADIDITEDANLFVVNALYFSGQWETPFNEMKSTFREKEEAQMLYRTVRDEGWNLVESETWQCLGIPFKNRKFWLHILLPKKEYNLSDLIPIVDEKLLMQCVSKKEVTKVEVFFPKFLLETKIPLDAILKKAGLTEIFEFGSIRKIFADPHNIDTAIHFTKFEINKHGAEAASASVIRVVPVCAYVESDMKYFYATDPFIYFITLTEDGPSDVKTVLLMGQYWGPNSTKYI</sequence>
<protein>
    <submittedName>
        <fullName evidence="2">Serpin domain-containing protein</fullName>
    </submittedName>
</protein>
<reference evidence="2" key="1">
    <citation type="submission" date="2022-11" db="UniProtKB">
        <authorList>
            <consortium name="WormBaseParasite"/>
        </authorList>
    </citation>
    <scope>IDENTIFICATION</scope>
</reference>
<dbReference type="WBParaSite" id="ES5_v2.g11074.t1">
    <property type="protein sequence ID" value="ES5_v2.g11074.t1"/>
    <property type="gene ID" value="ES5_v2.g11074"/>
</dbReference>
<accession>A0AC34F287</accession>
<evidence type="ECO:0000313" key="1">
    <source>
        <dbReference type="Proteomes" id="UP000887579"/>
    </source>
</evidence>
<organism evidence="1 2">
    <name type="scientific">Panagrolaimus sp. ES5</name>
    <dbReference type="NCBI Taxonomy" id="591445"/>
    <lineage>
        <taxon>Eukaryota</taxon>
        <taxon>Metazoa</taxon>
        <taxon>Ecdysozoa</taxon>
        <taxon>Nematoda</taxon>
        <taxon>Chromadorea</taxon>
        <taxon>Rhabditida</taxon>
        <taxon>Tylenchina</taxon>
        <taxon>Panagrolaimomorpha</taxon>
        <taxon>Panagrolaimoidea</taxon>
        <taxon>Panagrolaimidae</taxon>
        <taxon>Panagrolaimus</taxon>
    </lineage>
</organism>
<name>A0AC34F287_9BILA</name>